<protein>
    <submittedName>
        <fullName evidence="2">Uncharacterized protein</fullName>
    </submittedName>
</protein>
<evidence type="ECO:0000313" key="4">
    <source>
        <dbReference type="Proteomes" id="UP000192293"/>
    </source>
</evidence>
<proteinExistence type="predicted"/>
<evidence type="ECO:0000313" key="3">
    <source>
        <dbReference type="EMBL" id="ORA45732.1"/>
    </source>
</evidence>
<keyword evidence="4" id="KW-1185">Reference proteome</keyword>
<dbReference type="Gene3D" id="3.30.300.10">
    <property type="match status" value="1"/>
</dbReference>
<evidence type="ECO:0000313" key="2">
    <source>
        <dbReference type="EMBL" id="MCV6991876.1"/>
    </source>
</evidence>
<evidence type="ECO:0000313" key="5">
    <source>
        <dbReference type="Proteomes" id="UP001207588"/>
    </source>
</evidence>
<accession>A0AAW5SAF1</accession>
<dbReference type="EMBL" id="MVHL01000036">
    <property type="protein sequence ID" value="ORA45732.1"/>
    <property type="molecule type" value="Genomic_DNA"/>
</dbReference>
<evidence type="ECO:0000256" key="1">
    <source>
        <dbReference type="ARBA" id="ARBA00022723"/>
    </source>
</evidence>
<reference evidence="3 4" key="1">
    <citation type="submission" date="2017-02" db="EMBL/GenBank/DDBJ databases">
        <title>The new phylogeny of genus Mycobacterium.</title>
        <authorList>
            <person name="Tortoli E."/>
            <person name="Trovato A."/>
            <person name="Cirillo D.M."/>
        </authorList>
    </citation>
    <scope>NUCLEOTIDE SEQUENCE [LARGE SCALE GENOMIC DNA]</scope>
    <source>
        <strain evidence="3 4">DSM 45439</strain>
    </source>
</reference>
<dbReference type="GO" id="GO:0004478">
    <property type="term" value="F:methionine adenosyltransferase activity"/>
    <property type="evidence" value="ECO:0007669"/>
    <property type="project" value="InterPro"/>
</dbReference>
<dbReference type="GO" id="GO:0006556">
    <property type="term" value="P:S-adenosylmethionine biosynthetic process"/>
    <property type="evidence" value="ECO:0007669"/>
    <property type="project" value="InterPro"/>
</dbReference>
<keyword evidence="1" id="KW-0479">Metal-binding</keyword>
<dbReference type="Proteomes" id="UP000192293">
    <property type="component" value="Unassembled WGS sequence"/>
</dbReference>
<dbReference type="Proteomes" id="UP001207588">
    <property type="component" value="Unassembled WGS sequence"/>
</dbReference>
<dbReference type="InterPro" id="IPR022636">
    <property type="entry name" value="S-AdoMet_synthetase_sfam"/>
</dbReference>
<dbReference type="GO" id="GO:0046872">
    <property type="term" value="F:metal ion binding"/>
    <property type="evidence" value="ECO:0007669"/>
    <property type="project" value="UniProtKB-KW"/>
</dbReference>
<gene>
    <name evidence="3" type="ORF">BST19_19715</name>
    <name evidence="2" type="ORF">H7I91_21815</name>
</gene>
<name>A0AAW5SAF1_MYCBC</name>
<reference evidence="2" key="2">
    <citation type="submission" date="2020-07" db="EMBL/GenBank/DDBJ databases">
        <authorList>
            <person name="Pettersson B.M.F."/>
            <person name="Behra P.R.K."/>
            <person name="Ramesh M."/>
            <person name="Das S."/>
            <person name="Dasgupta S."/>
            <person name="Kirsebom L.A."/>
        </authorList>
    </citation>
    <scope>NUCLEOTIDE SEQUENCE</scope>
    <source>
        <strain evidence="2">DSM 45439</strain>
    </source>
</reference>
<dbReference type="SUPFAM" id="SSF55973">
    <property type="entry name" value="S-adenosylmethionine synthetase"/>
    <property type="match status" value="1"/>
</dbReference>
<reference evidence="2" key="3">
    <citation type="journal article" date="2022" name="BMC Genomics">
        <title>Comparative genome analysis of mycobacteria focusing on tRNA and non-coding RNA.</title>
        <authorList>
            <person name="Behra P.R.K."/>
            <person name="Pettersson B.M.F."/>
            <person name="Ramesh M."/>
            <person name="Das S."/>
            <person name="Dasgupta S."/>
            <person name="Kirsebom L.A."/>
        </authorList>
    </citation>
    <scope>NUCLEOTIDE SEQUENCE</scope>
    <source>
        <strain evidence="2">DSM 45439</strain>
    </source>
</reference>
<organism evidence="2 5">
    <name type="scientific">Mycobacterium bouchedurhonense</name>
    <dbReference type="NCBI Taxonomy" id="701041"/>
    <lineage>
        <taxon>Bacteria</taxon>
        <taxon>Bacillati</taxon>
        <taxon>Actinomycetota</taxon>
        <taxon>Actinomycetes</taxon>
        <taxon>Mycobacteriales</taxon>
        <taxon>Mycobacteriaceae</taxon>
        <taxon>Mycobacterium</taxon>
        <taxon>Mycobacterium avium complex (MAC)</taxon>
    </lineage>
</organism>
<dbReference type="AlphaFoldDB" id="A0AAW5SAF1"/>
<sequence length="86" mass="9986">MFFYIEDDVPVFVEDLTLEQARYLLARTEVELPLAYNWAHRQALKLDVYELQGQIAWLESERAAQVTVEAAEDHAHDLYVDYVIGA</sequence>
<comment type="caution">
    <text evidence="2">The sequence shown here is derived from an EMBL/GenBank/DDBJ whole genome shotgun (WGS) entry which is preliminary data.</text>
</comment>
<dbReference type="EMBL" id="JACKTG010000074">
    <property type="protein sequence ID" value="MCV6991876.1"/>
    <property type="molecule type" value="Genomic_DNA"/>
</dbReference>
<dbReference type="RefSeq" id="WP_083071416.1">
    <property type="nucleotide sequence ID" value="NZ_JACKTG010000074.1"/>
</dbReference>